<comment type="caution">
    <text evidence="1">The sequence shown here is derived from an EMBL/GenBank/DDBJ whole genome shotgun (WGS) entry which is preliminary data.</text>
</comment>
<dbReference type="EMBL" id="MU274970">
    <property type="protein sequence ID" value="KAI0083368.1"/>
    <property type="molecule type" value="Genomic_DNA"/>
</dbReference>
<accession>A0ACB8TMV2</accession>
<gene>
    <name evidence="1" type="ORF">BDY19DRAFT_910652</name>
</gene>
<evidence type="ECO:0000313" key="2">
    <source>
        <dbReference type="Proteomes" id="UP001055072"/>
    </source>
</evidence>
<evidence type="ECO:0000313" key="1">
    <source>
        <dbReference type="EMBL" id="KAI0083368.1"/>
    </source>
</evidence>
<proteinExistence type="predicted"/>
<organism evidence="1 2">
    <name type="scientific">Irpex rosettiformis</name>
    <dbReference type="NCBI Taxonomy" id="378272"/>
    <lineage>
        <taxon>Eukaryota</taxon>
        <taxon>Fungi</taxon>
        <taxon>Dikarya</taxon>
        <taxon>Basidiomycota</taxon>
        <taxon>Agaricomycotina</taxon>
        <taxon>Agaricomycetes</taxon>
        <taxon>Polyporales</taxon>
        <taxon>Irpicaceae</taxon>
        <taxon>Irpex</taxon>
    </lineage>
</organism>
<sequence length="349" mass="39886">MSNSTSDIPAQLQNISLSSTNDVFATQIITNYLIYDLIFSAASPGSILRLARTCKAAHAAMRDYFPRAFNINKHLSHFFDDPLAFRSLQAQTNTLISGSSALQFFDRSIYQGSDLNLYVSFLYRKEIGRWLVADGYEYVPSDEDVDDDNEDPDFEEDSDENRLHHLDWVRERLIQGFAKEFSFQKRPSSKTKEALHVRLTVVTSCPMEVIFWFHSTAVLNVISWDRAYSLYPRATFEHRKSVLLLEERSYLTDIIEKYSNRGFEFVHTLDLPTLKSDPALDSTPRWIGDGHSWILDLPTNGITLPPPISPLSKPLTRDPCYLTTWRCFEVVLPGRCSPNGIGTEPTRVI</sequence>
<dbReference type="Proteomes" id="UP001055072">
    <property type="component" value="Unassembled WGS sequence"/>
</dbReference>
<reference evidence="1" key="1">
    <citation type="journal article" date="2021" name="Environ. Microbiol.">
        <title>Gene family expansions and transcriptome signatures uncover fungal adaptations to wood decay.</title>
        <authorList>
            <person name="Hage H."/>
            <person name="Miyauchi S."/>
            <person name="Viragh M."/>
            <person name="Drula E."/>
            <person name="Min B."/>
            <person name="Chaduli D."/>
            <person name="Navarro D."/>
            <person name="Favel A."/>
            <person name="Norest M."/>
            <person name="Lesage-Meessen L."/>
            <person name="Balint B."/>
            <person name="Merenyi Z."/>
            <person name="de Eugenio L."/>
            <person name="Morin E."/>
            <person name="Martinez A.T."/>
            <person name="Baldrian P."/>
            <person name="Stursova M."/>
            <person name="Martinez M.J."/>
            <person name="Novotny C."/>
            <person name="Magnuson J.K."/>
            <person name="Spatafora J.W."/>
            <person name="Maurice S."/>
            <person name="Pangilinan J."/>
            <person name="Andreopoulos W."/>
            <person name="LaButti K."/>
            <person name="Hundley H."/>
            <person name="Na H."/>
            <person name="Kuo A."/>
            <person name="Barry K."/>
            <person name="Lipzen A."/>
            <person name="Henrissat B."/>
            <person name="Riley R."/>
            <person name="Ahrendt S."/>
            <person name="Nagy L.G."/>
            <person name="Grigoriev I.V."/>
            <person name="Martin F."/>
            <person name="Rosso M.N."/>
        </authorList>
    </citation>
    <scope>NUCLEOTIDE SEQUENCE</scope>
    <source>
        <strain evidence="1">CBS 384.51</strain>
    </source>
</reference>
<name>A0ACB8TMV2_9APHY</name>
<keyword evidence="2" id="KW-1185">Reference proteome</keyword>
<protein>
    <submittedName>
        <fullName evidence="1">Uncharacterized protein</fullName>
    </submittedName>
</protein>